<proteinExistence type="predicted"/>
<protein>
    <submittedName>
        <fullName evidence="2">Uncharacterized protein</fullName>
    </submittedName>
</protein>
<dbReference type="EMBL" id="JACEFF010000271">
    <property type="protein sequence ID" value="KAH9640878.1"/>
    <property type="molecule type" value="Genomic_DNA"/>
</dbReference>
<accession>A0A922SKW9</accession>
<feature type="compositionally biased region" description="Acidic residues" evidence="1">
    <location>
        <begin position="30"/>
        <end position="52"/>
    </location>
</feature>
<reference evidence="2" key="1">
    <citation type="journal article" date="2021" name="G3 (Bethesda)">
        <title>Genome and transcriptome analysis of the beet armyworm Spodoptera exigua reveals targets for pest control. .</title>
        <authorList>
            <person name="Simon S."/>
            <person name="Breeschoten T."/>
            <person name="Jansen H.J."/>
            <person name="Dirks R.P."/>
            <person name="Schranz M.E."/>
            <person name="Ros V.I.D."/>
        </authorList>
    </citation>
    <scope>NUCLEOTIDE SEQUENCE</scope>
    <source>
        <strain evidence="2">TB_SE_WUR_2020</strain>
    </source>
</reference>
<feature type="compositionally biased region" description="Polar residues" evidence="1">
    <location>
        <begin position="65"/>
        <end position="75"/>
    </location>
</feature>
<evidence type="ECO:0000313" key="3">
    <source>
        <dbReference type="Proteomes" id="UP000814243"/>
    </source>
</evidence>
<feature type="region of interest" description="Disordered" evidence="1">
    <location>
        <begin position="30"/>
        <end position="75"/>
    </location>
</feature>
<organism evidence="2 3">
    <name type="scientific">Spodoptera exigua</name>
    <name type="common">Beet armyworm</name>
    <name type="synonym">Noctua fulgens</name>
    <dbReference type="NCBI Taxonomy" id="7107"/>
    <lineage>
        <taxon>Eukaryota</taxon>
        <taxon>Metazoa</taxon>
        <taxon>Ecdysozoa</taxon>
        <taxon>Arthropoda</taxon>
        <taxon>Hexapoda</taxon>
        <taxon>Insecta</taxon>
        <taxon>Pterygota</taxon>
        <taxon>Neoptera</taxon>
        <taxon>Endopterygota</taxon>
        <taxon>Lepidoptera</taxon>
        <taxon>Glossata</taxon>
        <taxon>Ditrysia</taxon>
        <taxon>Noctuoidea</taxon>
        <taxon>Noctuidae</taxon>
        <taxon>Amphipyrinae</taxon>
        <taxon>Spodoptera</taxon>
    </lineage>
</organism>
<feature type="compositionally biased region" description="Basic and acidic residues" evidence="1">
    <location>
        <begin position="53"/>
        <end position="63"/>
    </location>
</feature>
<evidence type="ECO:0000256" key="1">
    <source>
        <dbReference type="SAM" id="MobiDB-lite"/>
    </source>
</evidence>
<dbReference type="Proteomes" id="UP000814243">
    <property type="component" value="Unassembled WGS sequence"/>
</dbReference>
<sequence length="103" mass="11681">MDCEEDPSRPKRQRKQLFTIMHDSDIEEVLFSDNSEDDYQPGDEESASESEGEEHPLDIELRSPARQSVTYSSGSRPAAKLTICIRHSRSSPAEPTICSRLNR</sequence>
<gene>
    <name evidence="2" type="ORF">HF086_015217</name>
</gene>
<evidence type="ECO:0000313" key="2">
    <source>
        <dbReference type="EMBL" id="KAH9640878.1"/>
    </source>
</evidence>
<feature type="region of interest" description="Disordered" evidence="1">
    <location>
        <begin position="1"/>
        <end position="20"/>
    </location>
</feature>
<name>A0A922SKW9_SPOEX</name>
<dbReference type="AlphaFoldDB" id="A0A922SKW9"/>
<comment type="caution">
    <text evidence="2">The sequence shown here is derived from an EMBL/GenBank/DDBJ whole genome shotgun (WGS) entry which is preliminary data.</text>
</comment>